<name>A0ABQ8ZK59_9ROSI</name>
<proteinExistence type="predicted"/>
<organism evidence="1 2">
    <name type="scientific">Salix suchowensis</name>
    <dbReference type="NCBI Taxonomy" id="1278906"/>
    <lineage>
        <taxon>Eukaryota</taxon>
        <taxon>Viridiplantae</taxon>
        <taxon>Streptophyta</taxon>
        <taxon>Embryophyta</taxon>
        <taxon>Tracheophyta</taxon>
        <taxon>Spermatophyta</taxon>
        <taxon>Magnoliopsida</taxon>
        <taxon>eudicotyledons</taxon>
        <taxon>Gunneridae</taxon>
        <taxon>Pentapetalae</taxon>
        <taxon>rosids</taxon>
        <taxon>fabids</taxon>
        <taxon>Malpighiales</taxon>
        <taxon>Salicaceae</taxon>
        <taxon>Saliceae</taxon>
        <taxon>Salix</taxon>
    </lineage>
</organism>
<evidence type="ECO:0000313" key="1">
    <source>
        <dbReference type="EMBL" id="KAJ6302245.1"/>
    </source>
</evidence>
<dbReference type="Proteomes" id="UP001141253">
    <property type="component" value="Chromosome 16"/>
</dbReference>
<sequence>MADWGPVLIGGGAVCAATTWSFVSVTRKQQACGFWELEDERNGCSCSYSHLFHCLCHSHLGCSCSHLYRLITRVLGMFVDGWKFSKCLSMFFLPFFSPAKEEIVFSS</sequence>
<evidence type="ECO:0008006" key="3">
    <source>
        <dbReference type="Google" id="ProtNLM"/>
    </source>
</evidence>
<comment type="caution">
    <text evidence="1">The sequence shown here is derived from an EMBL/GenBank/DDBJ whole genome shotgun (WGS) entry which is preliminary data.</text>
</comment>
<protein>
    <recommendedName>
        <fullName evidence="3">SWIM-type domain-containing protein</fullName>
    </recommendedName>
</protein>
<gene>
    <name evidence="1" type="ORF">OIU77_016352</name>
</gene>
<accession>A0ABQ8ZK59</accession>
<keyword evidence="2" id="KW-1185">Reference proteome</keyword>
<dbReference type="EMBL" id="JAPFFI010000027">
    <property type="protein sequence ID" value="KAJ6302245.1"/>
    <property type="molecule type" value="Genomic_DNA"/>
</dbReference>
<reference evidence="1" key="1">
    <citation type="submission" date="2022-10" db="EMBL/GenBank/DDBJ databases">
        <authorList>
            <person name="Hyden B.L."/>
            <person name="Feng K."/>
            <person name="Yates T."/>
            <person name="Jawdy S."/>
            <person name="Smart L.B."/>
            <person name="Muchero W."/>
        </authorList>
    </citation>
    <scope>NUCLEOTIDE SEQUENCE</scope>
    <source>
        <tissue evidence="1">Shoot tip</tissue>
    </source>
</reference>
<reference evidence="1" key="2">
    <citation type="journal article" date="2023" name="Int. J. Mol. Sci.">
        <title>De Novo Assembly and Annotation of 11 Diverse Shrub Willow (Salix) Genomes Reveals Novel Gene Organization in Sex-Linked Regions.</title>
        <authorList>
            <person name="Hyden B."/>
            <person name="Feng K."/>
            <person name="Yates T.B."/>
            <person name="Jawdy S."/>
            <person name="Cereghino C."/>
            <person name="Smart L.B."/>
            <person name="Muchero W."/>
        </authorList>
    </citation>
    <scope>NUCLEOTIDE SEQUENCE</scope>
    <source>
        <tissue evidence="1">Shoot tip</tissue>
    </source>
</reference>
<evidence type="ECO:0000313" key="2">
    <source>
        <dbReference type="Proteomes" id="UP001141253"/>
    </source>
</evidence>